<dbReference type="RefSeq" id="WP_268497942.1">
    <property type="nucleotide sequence ID" value="NZ_JALAVZ010000008.1"/>
</dbReference>
<evidence type="ECO:0000313" key="2">
    <source>
        <dbReference type="Proteomes" id="UP001073053"/>
    </source>
</evidence>
<name>A0A9Q4ESQ6_9BACI</name>
<organism evidence="1 2">
    <name type="scientific">Bacillus halotolerans</name>
    <dbReference type="NCBI Taxonomy" id="260554"/>
    <lineage>
        <taxon>Bacteria</taxon>
        <taxon>Bacillati</taxon>
        <taxon>Bacillota</taxon>
        <taxon>Bacilli</taxon>
        <taxon>Bacillales</taxon>
        <taxon>Bacillaceae</taxon>
        <taxon>Bacillus</taxon>
    </lineage>
</organism>
<dbReference type="InterPro" id="IPR014199">
    <property type="entry name" value="Spore_YtxC"/>
</dbReference>
<sequence>MLEIIFEDDHDTAAFLHLIQHSDDRKNIIVREGIRKIGIEKAEPAFSIQGFMEPIMVKFFLDCKEDEHMLSLIEETYCFTDQDEQQQILQLAHSIIEGEADVLPFEPMKPPRKQCILDELQTICLEDGVFSIRSFQTFRLGKYYEQLRETVEAAIDEYKMEQEYQNFIQTLRDYVMAKPPRIKKVHVVHDGSFTLWEMRYVPEREKMKYIDRRFVRDHPMYIDSHLLAPLISIAPDEVILYTDQPEHMMVRTIQNVFQERVQMLPLQAFSNAETPVKHSEG</sequence>
<dbReference type="Proteomes" id="UP001073053">
    <property type="component" value="Unassembled WGS sequence"/>
</dbReference>
<dbReference type="AlphaFoldDB" id="A0A9Q4ESQ6"/>
<dbReference type="Pfam" id="PF08812">
    <property type="entry name" value="YtxC"/>
    <property type="match status" value="1"/>
</dbReference>
<accession>A0A9Q4ESQ6</accession>
<dbReference type="NCBIfam" id="TIGR02834">
    <property type="entry name" value="spo_ytxC"/>
    <property type="match status" value="1"/>
</dbReference>
<protein>
    <submittedName>
        <fullName evidence="1">Sporulation protein YtxC</fullName>
    </submittedName>
</protein>
<gene>
    <name evidence="1" type="primary">ytxC</name>
    <name evidence="1" type="ORF">MOF03_20235</name>
</gene>
<reference evidence="1" key="1">
    <citation type="submission" date="2022-02" db="EMBL/GenBank/DDBJ databases">
        <title>Crop Bioprotection Bacillus Genome Sequencing.</title>
        <authorList>
            <person name="Dunlap C."/>
        </authorList>
    </citation>
    <scope>NUCLEOTIDE SEQUENCE</scope>
    <source>
        <strain evidence="1">EC49O2N-C10</strain>
    </source>
</reference>
<evidence type="ECO:0000313" key="1">
    <source>
        <dbReference type="EMBL" id="MCY9186919.1"/>
    </source>
</evidence>
<dbReference type="EMBL" id="JALAWA010000019">
    <property type="protein sequence ID" value="MCY9186919.1"/>
    <property type="molecule type" value="Genomic_DNA"/>
</dbReference>
<comment type="caution">
    <text evidence="1">The sequence shown here is derived from an EMBL/GenBank/DDBJ whole genome shotgun (WGS) entry which is preliminary data.</text>
</comment>
<dbReference type="PIRSF" id="PIRSF012563">
    <property type="entry name" value="YtxC"/>
    <property type="match status" value="1"/>
</dbReference>
<proteinExistence type="predicted"/>